<comment type="caution">
    <text evidence="5">The sequence shown here is derived from an EMBL/GenBank/DDBJ whole genome shotgun (WGS) entry which is preliminary data.</text>
</comment>
<dbReference type="Gene3D" id="2.60.120.10">
    <property type="entry name" value="Jelly Rolls"/>
    <property type="match status" value="1"/>
</dbReference>
<evidence type="ECO:0000256" key="1">
    <source>
        <dbReference type="ARBA" id="ARBA00023015"/>
    </source>
</evidence>
<evidence type="ECO:0000313" key="6">
    <source>
        <dbReference type="EMBL" id="SEE05874.1"/>
    </source>
</evidence>
<dbReference type="SUPFAM" id="SSF51215">
    <property type="entry name" value="Regulatory protein AraC"/>
    <property type="match status" value="1"/>
</dbReference>
<keyword evidence="1" id="KW-0805">Transcription regulation</keyword>
<organism evidence="5 7">
    <name type="scientific">Polaribacter dokdonensis DSW-5</name>
    <dbReference type="NCBI Taxonomy" id="1300348"/>
    <lineage>
        <taxon>Bacteria</taxon>
        <taxon>Pseudomonadati</taxon>
        <taxon>Bacteroidota</taxon>
        <taxon>Flavobacteriia</taxon>
        <taxon>Flavobacteriales</taxon>
        <taxon>Flavobacteriaceae</taxon>
    </lineage>
</organism>
<dbReference type="EMBL" id="FNUE01000001">
    <property type="protein sequence ID" value="SEE05874.1"/>
    <property type="molecule type" value="Genomic_DNA"/>
</dbReference>
<dbReference type="Gene3D" id="1.10.10.60">
    <property type="entry name" value="Homeodomain-like"/>
    <property type="match status" value="1"/>
</dbReference>
<evidence type="ECO:0000256" key="3">
    <source>
        <dbReference type="ARBA" id="ARBA00023163"/>
    </source>
</evidence>
<protein>
    <submittedName>
        <fullName evidence="5">Regulatory helix-turn-helix protein, AraC family</fullName>
    </submittedName>
    <submittedName>
        <fullName evidence="6">Transcriptional regulator, AraC family</fullName>
    </submittedName>
</protein>
<name>A0A0M9CFU2_9FLAO</name>
<reference evidence="6 8" key="2">
    <citation type="submission" date="2016-10" db="EMBL/GenBank/DDBJ databases">
        <authorList>
            <person name="Varghese N."/>
            <person name="Submissions S."/>
        </authorList>
    </citation>
    <scope>NUCLEOTIDE SEQUENCE [LARGE SCALE GENOMIC DNA]</scope>
    <source>
        <strain evidence="6 8">DSW-5</strain>
    </source>
</reference>
<dbReference type="PANTHER" id="PTHR43280">
    <property type="entry name" value="ARAC-FAMILY TRANSCRIPTIONAL REGULATOR"/>
    <property type="match status" value="1"/>
</dbReference>
<reference evidence="5 7" key="1">
    <citation type="submission" date="2015-07" db="EMBL/GenBank/DDBJ databases">
        <title>Genome of Polaribacter dokdonenesis DSW-5, isolated from seawater off Dokdo in Korea.</title>
        <authorList>
            <person name="Yoon K."/>
            <person name="Song J.Y."/>
            <person name="Kim J.F."/>
        </authorList>
    </citation>
    <scope>NUCLEOTIDE SEQUENCE [LARGE SCALE GENOMIC DNA]</scope>
    <source>
        <strain evidence="5 7">DSW-5</strain>
    </source>
</reference>
<gene>
    <name evidence="5" type="ORF">I602_1232</name>
    <name evidence="6" type="ORF">SAMN05444353_0540</name>
</gene>
<dbReference type="EMBL" id="LGBR01000001">
    <property type="protein sequence ID" value="KOY51672.1"/>
    <property type="molecule type" value="Genomic_DNA"/>
</dbReference>
<dbReference type="PROSITE" id="PS01124">
    <property type="entry name" value="HTH_ARAC_FAMILY_2"/>
    <property type="match status" value="1"/>
</dbReference>
<dbReference type="SUPFAM" id="SSF46689">
    <property type="entry name" value="Homeodomain-like"/>
    <property type="match status" value="1"/>
</dbReference>
<evidence type="ECO:0000259" key="4">
    <source>
        <dbReference type="PROSITE" id="PS01124"/>
    </source>
</evidence>
<dbReference type="RefSeq" id="WP_053973828.1">
    <property type="nucleotide sequence ID" value="NZ_FNUE01000001.1"/>
</dbReference>
<dbReference type="InterPro" id="IPR037923">
    <property type="entry name" value="HTH-like"/>
</dbReference>
<dbReference type="Pfam" id="PF02311">
    <property type="entry name" value="AraC_binding"/>
    <property type="match status" value="1"/>
</dbReference>
<sequence>MPITQLPNKYCAVHTEPNFCTAKLEELFSLPPLETMTAFHSLNYYILLLITEGEGKHNIDYTDYTYTKGTLLAIRRNQIHRFYKSDAKGYVIFFKEDFLNRYLNENEVSKSIQAFNELLTSPKTQIADQELTEIIKLVQSLEMESSVVADEYSLRINRSLLHVLLSLVHRIKSRGFNKVELNNHLKEFIKFQNLVEKNYHKTKKVEDYAHMMGFSAKKLNTIVNFISNKSVKAFIDEVVIIKAKKDILHTNMSAKQVAFKLGFNDPANFYKYFKKHTSYTPESFRKTVKV</sequence>
<dbReference type="InterPro" id="IPR014710">
    <property type="entry name" value="RmlC-like_jellyroll"/>
</dbReference>
<dbReference type="PANTHER" id="PTHR43280:SF32">
    <property type="entry name" value="TRANSCRIPTIONAL REGULATORY PROTEIN"/>
    <property type="match status" value="1"/>
</dbReference>
<keyword evidence="3" id="KW-0804">Transcription</keyword>
<dbReference type="Proteomes" id="UP000037716">
    <property type="component" value="Unassembled WGS sequence"/>
</dbReference>
<dbReference type="AlphaFoldDB" id="A0A0M9CFU2"/>
<evidence type="ECO:0000313" key="8">
    <source>
        <dbReference type="Proteomes" id="UP000183071"/>
    </source>
</evidence>
<evidence type="ECO:0000256" key="2">
    <source>
        <dbReference type="ARBA" id="ARBA00023125"/>
    </source>
</evidence>
<dbReference type="SMART" id="SM00342">
    <property type="entry name" value="HTH_ARAC"/>
    <property type="match status" value="1"/>
</dbReference>
<proteinExistence type="predicted"/>
<dbReference type="STRING" id="1300348.I602_1232"/>
<dbReference type="GO" id="GO:0043565">
    <property type="term" value="F:sequence-specific DNA binding"/>
    <property type="evidence" value="ECO:0007669"/>
    <property type="project" value="InterPro"/>
</dbReference>
<accession>A0A0M9CFU2</accession>
<dbReference type="Pfam" id="PF12833">
    <property type="entry name" value="HTH_18"/>
    <property type="match status" value="1"/>
</dbReference>
<feature type="domain" description="HTH araC/xylS-type" evidence="4">
    <location>
        <begin position="189"/>
        <end position="287"/>
    </location>
</feature>
<dbReference type="InterPro" id="IPR018060">
    <property type="entry name" value="HTH_AraC"/>
</dbReference>
<keyword evidence="2" id="KW-0238">DNA-binding</keyword>
<dbReference type="Proteomes" id="UP000183071">
    <property type="component" value="Unassembled WGS sequence"/>
</dbReference>
<evidence type="ECO:0000313" key="5">
    <source>
        <dbReference type="EMBL" id="KOY51672.1"/>
    </source>
</evidence>
<evidence type="ECO:0000313" key="7">
    <source>
        <dbReference type="Proteomes" id="UP000037716"/>
    </source>
</evidence>
<dbReference type="OrthoDB" id="1096411at2"/>
<dbReference type="PATRIC" id="fig|1300348.6.peg.1231"/>
<dbReference type="InterPro" id="IPR003313">
    <property type="entry name" value="AraC-bd"/>
</dbReference>
<dbReference type="GO" id="GO:0003700">
    <property type="term" value="F:DNA-binding transcription factor activity"/>
    <property type="evidence" value="ECO:0007669"/>
    <property type="project" value="InterPro"/>
</dbReference>
<keyword evidence="8" id="KW-1185">Reference proteome</keyword>
<dbReference type="InterPro" id="IPR009057">
    <property type="entry name" value="Homeodomain-like_sf"/>
</dbReference>